<feature type="compositionally biased region" description="Pro residues" evidence="4">
    <location>
        <begin position="520"/>
        <end position="532"/>
    </location>
</feature>
<dbReference type="InterPro" id="IPR050498">
    <property type="entry name" value="Ycf3"/>
</dbReference>
<sequence>MNKVALLVGASHYQTDLGLDDLDQGLTDFHAALQQTNPPFESFLLYNLPRLDLQEQVEALFRKRQPDDLVILVLTGYALEDNGNLYFLQTDSHADGSGKVWINSMLSAAFLREVMDSSPARYQLVILDCIFRRHLRHTTSVEQPVNFQQLLGTLEPQDRLGNASRRRGHDRIVLTAHTLTHHVPPAFQTPVLWGYLQYLTEGLRRGYADTNRNGVITIKELHSYAQRKLRQAAPSLEPVMMGTSAALDIPLTRFPTARSAVQYAHLIERMQSQAEIDHENRRVLTGRVFLDDMQRIFELSSQQAEQIEFDILRPLWEFWQRLRIYSYHLSNLAAQTETLEGMEQATKTLQQALYLTERHTAVIDVAPFVEEEQQKRETYQENLARYEQAFLAALLRQYPISESDREGLNQLQAILGLRNDDVEIAERNILSRIQQLAQGRADDDVPIDPIPPEEVPIETVQVQPPASETVPPANPNLERMLEHLERTALQNEGTTQNVVIQMTPETPVAPETTVIQTPPGVEPEPEPIPPIERTPRHRPPDRPFVVDWLLPLLLIAGIAGTLAAVLLPNLQSLRLPQLPQGSSVAANQINNPNEAFRLGLQKTSTNEYTDAIAAYNRAIQLNPEFTEAYINRGYVHHQLGDLPNAIADYDRAIQLGANTAQEDIALSNRSHAYFDQGNYTQALTDANTVIARNPTMPEALINRANAQVKLTPSTQTYTAAIADYTKAINSAAERSLPQEVAARAHTNRGNAYLLLNQIERALADQNQAVQLAPNYADAHFNLGLANAKKGDTTAAINNLTRAAELYGQQRNTAMQQRAEAEINKLRQGQPSTALPPS</sequence>
<evidence type="ECO:0000256" key="2">
    <source>
        <dbReference type="ARBA" id="ARBA00022803"/>
    </source>
</evidence>
<name>A0A7C3KIA1_9CYAN</name>
<dbReference type="Pfam" id="PF13432">
    <property type="entry name" value="TPR_16"/>
    <property type="match status" value="1"/>
</dbReference>
<protein>
    <submittedName>
        <fullName evidence="5">Tetratricopeptide repeat protein</fullName>
    </submittedName>
</protein>
<dbReference type="PANTHER" id="PTHR44858:SF1">
    <property type="entry name" value="UDP-N-ACETYLGLUCOSAMINE--PEPTIDE N-ACETYLGLUCOSAMINYLTRANSFERASE SPINDLY-RELATED"/>
    <property type="match status" value="1"/>
</dbReference>
<dbReference type="Gene3D" id="1.25.40.10">
    <property type="entry name" value="Tetratricopeptide repeat domain"/>
    <property type="match status" value="3"/>
</dbReference>
<dbReference type="PANTHER" id="PTHR44858">
    <property type="entry name" value="TETRATRICOPEPTIDE REPEAT PROTEIN 6"/>
    <property type="match status" value="1"/>
</dbReference>
<gene>
    <name evidence="5" type="ORF">ENR64_23350</name>
</gene>
<dbReference type="PROSITE" id="PS50293">
    <property type="entry name" value="TPR_REGION"/>
    <property type="match status" value="1"/>
</dbReference>
<dbReference type="PROSITE" id="PS00018">
    <property type="entry name" value="EF_HAND_1"/>
    <property type="match status" value="1"/>
</dbReference>
<dbReference type="SUPFAM" id="SSF48452">
    <property type="entry name" value="TPR-like"/>
    <property type="match status" value="1"/>
</dbReference>
<feature type="repeat" description="TPR" evidence="3">
    <location>
        <begin position="742"/>
        <end position="775"/>
    </location>
</feature>
<evidence type="ECO:0000256" key="4">
    <source>
        <dbReference type="SAM" id="MobiDB-lite"/>
    </source>
</evidence>
<dbReference type="Pfam" id="PF13414">
    <property type="entry name" value="TPR_11"/>
    <property type="match status" value="2"/>
</dbReference>
<dbReference type="InterPro" id="IPR019734">
    <property type="entry name" value="TPR_rpt"/>
</dbReference>
<feature type="repeat" description="TPR" evidence="3">
    <location>
        <begin position="626"/>
        <end position="659"/>
    </location>
</feature>
<feature type="region of interest" description="Disordered" evidence="4">
    <location>
        <begin position="510"/>
        <end position="538"/>
    </location>
</feature>
<dbReference type="Gene3D" id="3.40.50.1460">
    <property type="match status" value="1"/>
</dbReference>
<dbReference type="InterPro" id="IPR018247">
    <property type="entry name" value="EF_Hand_1_Ca_BS"/>
</dbReference>
<evidence type="ECO:0000256" key="1">
    <source>
        <dbReference type="ARBA" id="ARBA00022737"/>
    </source>
</evidence>
<dbReference type="AlphaFoldDB" id="A0A7C3KIA1"/>
<dbReference type="SMART" id="SM00028">
    <property type="entry name" value="TPR"/>
    <property type="match status" value="7"/>
</dbReference>
<dbReference type="InterPro" id="IPR011990">
    <property type="entry name" value="TPR-like_helical_dom_sf"/>
</dbReference>
<evidence type="ECO:0000313" key="5">
    <source>
        <dbReference type="EMBL" id="HFN00632.1"/>
    </source>
</evidence>
<dbReference type="GO" id="GO:0009279">
    <property type="term" value="C:cell outer membrane"/>
    <property type="evidence" value="ECO:0007669"/>
    <property type="project" value="TreeGrafter"/>
</dbReference>
<proteinExistence type="predicted"/>
<keyword evidence="2 3" id="KW-0802">TPR repeat</keyword>
<comment type="caution">
    <text evidence="5">The sequence shown here is derived from an EMBL/GenBank/DDBJ whole genome shotgun (WGS) entry which is preliminary data.</text>
</comment>
<dbReference type="GO" id="GO:0046813">
    <property type="term" value="P:receptor-mediated virion attachment to host cell"/>
    <property type="evidence" value="ECO:0007669"/>
    <property type="project" value="TreeGrafter"/>
</dbReference>
<organism evidence="5">
    <name type="scientific">Oscillatoriales cyanobacterium SpSt-418</name>
    <dbReference type="NCBI Taxonomy" id="2282169"/>
    <lineage>
        <taxon>Bacteria</taxon>
        <taxon>Bacillati</taxon>
        <taxon>Cyanobacteriota</taxon>
        <taxon>Cyanophyceae</taxon>
        <taxon>Oscillatoriophycideae</taxon>
        <taxon>Oscillatoriales</taxon>
    </lineage>
</organism>
<reference evidence="5" key="1">
    <citation type="journal article" date="2020" name="mSystems">
        <title>Genome- and Community-Level Interaction Insights into Carbon Utilization and Element Cycling Functions of Hydrothermarchaeota in Hydrothermal Sediment.</title>
        <authorList>
            <person name="Zhou Z."/>
            <person name="Liu Y."/>
            <person name="Xu W."/>
            <person name="Pan J."/>
            <person name="Luo Z.H."/>
            <person name="Li M."/>
        </authorList>
    </citation>
    <scope>NUCLEOTIDE SEQUENCE [LARGE SCALE GENOMIC DNA]</scope>
    <source>
        <strain evidence="5">SpSt-418</strain>
    </source>
</reference>
<keyword evidence="1" id="KW-0677">Repeat</keyword>
<evidence type="ECO:0000256" key="3">
    <source>
        <dbReference type="PROSITE-ProRule" id="PRU00339"/>
    </source>
</evidence>
<accession>A0A7C3KIA1</accession>
<feature type="repeat" description="TPR" evidence="3">
    <location>
        <begin position="592"/>
        <end position="625"/>
    </location>
</feature>
<dbReference type="EMBL" id="DSRU01000335">
    <property type="protein sequence ID" value="HFN00632.1"/>
    <property type="molecule type" value="Genomic_DNA"/>
</dbReference>
<dbReference type="PROSITE" id="PS50005">
    <property type="entry name" value="TPR"/>
    <property type="match status" value="3"/>
</dbReference>